<dbReference type="InterPro" id="IPR013785">
    <property type="entry name" value="Aldolase_TIM"/>
</dbReference>
<sequence length="253" mass="26582">MMQSLVIGNWKMNGSLSANEVLLDQLLPALIDLKGVQIVLCPPFPYISQADSRLLGSQILLGAQNLNAQESGAHTGEVSARMLKDLNCRYVLIGHSERRSLYGETDTDTAQKLIAAKLAGLIPVLCVGESLQERQSGSTETVVARQLQAVIDSLGIETLKGCVIAYEPVWAIGTGETATPEQAQAVHGFIRRLLARQSAAIAERLPLLYGGSVKADNAAALLAQADINGALVGGASLDAAAFAAICQAAALHN</sequence>
<comment type="subunit">
    <text evidence="5 13 14">Homodimer.</text>
</comment>
<evidence type="ECO:0000256" key="9">
    <source>
        <dbReference type="ARBA" id="ARBA00022490"/>
    </source>
</evidence>
<evidence type="ECO:0000256" key="5">
    <source>
        <dbReference type="ARBA" id="ARBA00011738"/>
    </source>
</evidence>
<evidence type="ECO:0000256" key="3">
    <source>
        <dbReference type="ARBA" id="ARBA00004939"/>
    </source>
</evidence>
<dbReference type="InterPro" id="IPR000652">
    <property type="entry name" value="Triosephosphate_isomerase"/>
</dbReference>
<dbReference type="RefSeq" id="WP_067383856.1">
    <property type="nucleotide sequence ID" value="NZ_CP015839.1"/>
</dbReference>
<feature type="binding site" evidence="13">
    <location>
        <position position="173"/>
    </location>
    <ligand>
        <name>substrate</name>
    </ligand>
</feature>
<dbReference type="OrthoDB" id="9809429at2"/>
<feature type="binding site" evidence="13">
    <location>
        <begin position="9"/>
        <end position="11"/>
    </location>
    <ligand>
        <name>substrate</name>
    </ligand>
</feature>
<feature type="binding site" evidence="13">
    <location>
        <position position="212"/>
    </location>
    <ligand>
        <name>substrate</name>
    </ligand>
</feature>
<name>A0A1A9F0H1_9GAMM</name>
<evidence type="ECO:0000256" key="10">
    <source>
        <dbReference type="ARBA" id="ARBA00023152"/>
    </source>
</evidence>
<evidence type="ECO:0000256" key="2">
    <source>
        <dbReference type="ARBA" id="ARBA00004742"/>
    </source>
</evidence>
<dbReference type="Gene3D" id="3.20.20.70">
    <property type="entry name" value="Aldolase class I"/>
    <property type="match status" value="1"/>
</dbReference>
<comment type="pathway">
    <text evidence="13 14">Carbohydrate degradation; glycolysis; D-glyceraldehyde 3-phosphate from glycerone phosphate: step 1/1.</text>
</comment>
<comment type="pathway">
    <text evidence="2 13 14">Carbohydrate biosynthesis; gluconeogenesis.</text>
</comment>
<comment type="catalytic activity">
    <reaction evidence="1 13 14">
        <text>D-glyceraldehyde 3-phosphate = dihydroxyacetone phosphate</text>
        <dbReference type="Rhea" id="RHEA:18585"/>
        <dbReference type="ChEBI" id="CHEBI:57642"/>
        <dbReference type="ChEBI" id="CHEBI:59776"/>
        <dbReference type="EC" id="5.3.1.1"/>
    </reaction>
</comment>
<dbReference type="PANTHER" id="PTHR21139:SF42">
    <property type="entry name" value="TRIOSEPHOSPHATE ISOMERASE"/>
    <property type="match status" value="1"/>
</dbReference>
<evidence type="ECO:0000256" key="1">
    <source>
        <dbReference type="ARBA" id="ARBA00000474"/>
    </source>
</evidence>
<gene>
    <name evidence="13" type="primary">tpiA</name>
    <name evidence="15" type="ORF">A8C75_14585</name>
</gene>
<dbReference type="UniPathway" id="UPA00109">
    <property type="reaction ID" value="UER00189"/>
</dbReference>
<reference evidence="16" key="1">
    <citation type="submission" date="2016-05" db="EMBL/GenBank/DDBJ databases">
        <authorList>
            <person name="Baek K."/>
            <person name="Yang S.-J."/>
        </authorList>
    </citation>
    <scope>NUCLEOTIDE SEQUENCE [LARGE SCALE GENOMIC DNA]</scope>
    <source>
        <strain evidence="16">ST58-10</strain>
    </source>
</reference>
<evidence type="ECO:0000256" key="7">
    <source>
        <dbReference type="ARBA" id="ARBA00019397"/>
    </source>
</evidence>
<dbReference type="EMBL" id="CP015839">
    <property type="protein sequence ID" value="ANG63582.1"/>
    <property type="molecule type" value="Genomic_DNA"/>
</dbReference>
<dbReference type="Proteomes" id="UP000078070">
    <property type="component" value="Chromosome"/>
</dbReference>
<dbReference type="CDD" id="cd00311">
    <property type="entry name" value="TIM"/>
    <property type="match status" value="1"/>
</dbReference>
<evidence type="ECO:0000313" key="15">
    <source>
        <dbReference type="EMBL" id="ANG63582.1"/>
    </source>
</evidence>
<dbReference type="UniPathway" id="UPA00138"/>
<keyword evidence="11 13" id="KW-0413">Isomerase</keyword>
<proteinExistence type="inferred from homology"/>
<feature type="binding site" evidence="13">
    <location>
        <begin position="233"/>
        <end position="234"/>
    </location>
    <ligand>
        <name>substrate</name>
    </ligand>
</feature>
<reference evidence="15 16" key="2">
    <citation type="journal article" date="2018" name="Int. J. Syst. Evol. Microbiol.">
        <title>Marinobacterium aestuarii sp. nov., a benzene-degrading marine bacterium isolated from estuary sediment.</title>
        <authorList>
            <person name="Bae S.S."/>
            <person name="Jung J."/>
            <person name="Chung D."/>
            <person name="Baek K."/>
        </authorList>
    </citation>
    <scope>NUCLEOTIDE SEQUENCE [LARGE SCALE GENOMIC DNA]</scope>
    <source>
        <strain evidence="15 16">ST58-10</strain>
    </source>
</reference>
<feature type="active site" description="Proton acceptor" evidence="13">
    <location>
        <position position="167"/>
    </location>
</feature>
<dbReference type="SUPFAM" id="SSF51351">
    <property type="entry name" value="Triosephosphate isomerase (TIM)"/>
    <property type="match status" value="1"/>
</dbReference>
<evidence type="ECO:0000256" key="4">
    <source>
        <dbReference type="ARBA" id="ARBA00007422"/>
    </source>
</evidence>
<dbReference type="HAMAP" id="MF_00147_B">
    <property type="entry name" value="TIM_B"/>
    <property type="match status" value="1"/>
</dbReference>
<protein>
    <recommendedName>
        <fullName evidence="7 13">Triosephosphate isomerase</fullName>
        <shortName evidence="13">TIM</shortName>
        <shortName evidence="13">TPI</shortName>
        <ecNumber evidence="6 13">5.3.1.1</ecNumber>
    </recommendedName>
    <alternativeName>
        <fullName evidence="13">Triose-phosphate isomerase</fullName>
    </alternativeName>
</protein>
<dbReference type="GO" id="GO:0004807">
    <property type="term" value="F:triose-phosphate isomerase activity"/>
    <property type="evidence" value="ECO:0007669"/>
    <property type="project" value="UniProtKB-UniRule"/>
</dbReference>
<keyword evidence="16" id="KW-1185">Reference proteome</keyword>
<comment type="similarity">
    <text evidence="4 13 14">Belongs to the triosephosphate isomerase family.</text>
</comment>
<evidence type="ECO:0000256" key="11">
    <source>
        <dbReference type="ARBA" id="ARBA00023235"/>
    </source>
</evidence>
<dbReference type="STRING" id="1821621.A8C75_14585"/>
<keyword evidence="8 13" id="KW-0312">Gluconeogenesis</keyword>
<feature type="active site" description="Electrophile" evidence="13">
    <location>
        <position position="95"/>
    </location>
</feature>
<dbReference type="GO" id="GO:0006096">
    <property type="term" value="P:glycolytic process"/>
    <property type="evidence" value="ECO:0007669"/>
    <property type="project" value="UniProtKB-UniRule"/>
</dbReference>
<evidence type="ECO:0000256" key="6">
    <source>
        <dbReference type="ARBA" id="ARBA00011940"/>
    </source>
</evidence>
<keyword evidence="10 13" id="KW-0324">Glycolysis</keyword>
<dbReference type="KEGG" id="mars:A8C75_14585"/>
<evidence type="ECO:0000256" key="8">
    <source>
        <dbReference type="ARBA" id="ARBA00022432"/>
    </source>
</evidence>
<comment type="subcellular location">
    <subcellularLocation>
        <location evidence="13 14">Cytoplasm</location>
    </subcellularLocation>
</comment>
<dbReference type="PROSITE" id="PS00171">
    <property type="entry name" value="TIM_1"/>
    <property type="match status" value="1"/>
</dbReference>
<dbReference type="GO" id="GO:0005829">
    <property type="term" value="C:cytosol"/>
    <property type="evidence" value="ECO:0007669"/>
    <property type="project" value="TreeGrafter"/>
</dbReference>
<accession>A0A1A9F0H1</accession>
<dbReference type="PROSITE" id="PS51440">
    <property type="entry name" value="TIM_2"/>
    <property type="match status" value="1"/>
</dbReference>
<dbReference type="AlphaFoldDB" id="A0A1A9F0H1"/>
<organism evidence="15 16">
    <name type="scientific">Marinobacterium aestuarii</name>
    <dbReference type="NCBI Taxonomy" id="1821621"/>
    <lineage>
        <taxon>Bacteria</taxon>
        <taxon>Pseudomonadati</taxon>
        <taxon>Pseudomonadota</taxon>
        <taxon>Gammaproteobacteria</taxon>
        <taxon>Oceanospirillales</taxon>
        <taxon>Oceanospirillaceae</taxon>
        <taxon>Marinobacterium</taxon>
    </lineage>
</organism>
<keyword evidence="9 13" id="KW-0963">Cytoplasm</keyword>
<evidence type="ECO:0000256" key="12">
    <source>
        <dbReference type="ARBA" id="ARBA00055680"/>
    </source>
</evidence>
<dbReference type="InterPro" id="IPR022896">
    <property type="entry name" value="TrioseP_Isoase_bac/euk"/>
</dbReference>
<dbReference type="GO" id="GO:0006094">
    <property type="term" value="P:gluconeogenesis"/>
    <property type="evidence" value="ECO:0007669"/>
    <property type="project" value="UniProtKB-UniRule"/>
</dbReference>
<dbReference type="NCBIfam" id="TIGR00419">
    <property type="entry name" value="tim"/>
    <property type="match status" value="1"/>
</dbReference>
<dbReference type="InterPro" id="IPR035990">
    <property type="entry name" value="TIM_sf"/>
</dbReference>
<dbReference type="Pfam" id="PF00121">
    <property type="entry name" value="TIM"/>
    <property type="match status" value="1"/>
</dbReference>
<dbReference type="FunFam" id="3.20.20.70:FF:000020">
    <property type="entry name" value="Triosephosphate isomerase"/>
    <property type="match status" value="1"/>
</dbReference>
<evidence type="ECO:0000256" key="13">
    <source>
        <dbReference type="HAMAP-Rule" id="MF_00147"/>
    </source>
</evidence>
<dbReference type="PANTHER" id="PTHR21139">
    <property type="entry name" value="TRIOSEPHOSPHATE ISOMERASE"/>
    <property type="match status" value="1"/>
</dbReference>
<comment type="function">
    <text evidence="12 13">Involved in the gluconeogenesis. Catalyzes stereospecifically the conversion of dihydroxyacetone phosphate (DHAP) to D-glyceraldehyde-3-phosphate (G3P).</text>
</comment>
<dbReference type="InterPro" id="IPR020861">
    <property type="entry name" value="Triosephosphate_isomerase_AS"/>
</dbReference>
<evidence type="ECO:0000313" key="16">
    <source>
        <dbReference type="Proteomes" id="UP000078070"/>
    </source>
</evidence>
<evidence type="ECO:0000256" key="14">
    <source>
        <dbReference type="RuleBase" id="RU363013"/>
    </source>
</evidence>
<dbReference type="EC" id="5.3.1.1" evidence="6 13"/>
<dbReference type="GO" id="GO:0046166">
    <property type="term" value="P:glyceraldehyde-3-phosphate biosynthetic process"/>
    <property type="evidence" value="ECO:0007669"/>
    <property type="project" value="TreeGrafter"/>
</dbReference>
<dbReference type="GO" id="GO:0019563">
    <property type="term" value="P:glycerol catabolic process"/>
    <property type="evidence" value="ECO:0007669"/>
    <property type="project" value="TreeGrafter"/>
</dbReference>
<comment type="pathway">
    <text evidence="3">Carbohydrate metabolism; erythritol degradation.</text>
</comment>